<dbReference type="Pfam" id="PF02518">
    <property type="entry name" value="HATPase_c"/>
    <property type="match status" value="1"/>
</dbReference>
<dbReference type="PANTHER" id="PTHR45436:SF5">
    <property type="entry name" value="SENSOR HISTIDINE KINASE TRCS"/>
    <property type="match status" value="1"/>
</dbReference>
<dbReference type="Gene3D" id="6.10.340.10">
    <property type="match status" value="1"/>
</dbReference>
<evidence type="ECO:0000256" key="4">
    <source>
        <dbReference type="ARBA" id="ARBA00022553"/>
    </source>
</evidence>
<dbReference type="SMART" id="SM00387">
    <property type="entry name" value="HATPase_c"/>
    <property type="match status" value="1"/>
</dbReference>
<keyword evidence="10 11" id="KW-0472">Membrane</keyword>
<evidence type="ECO:0000259" key="12">
    <source>
        <dbReference type="PROSITE" id="PS50109"/>
    </source>
</evidence>
<dbReference type="PROSITE" id="PS50885">
    <property type="entry name" value="HAMP"/>
    <property type="match status" value="1"/>
</dbReference>
<sequence length="367" mass="39050">MTLRTRLVLTTVGLVTLALGLVAGATFGALQDWRGSDGSRLLAMNTPEALVAASDELTSRVAWVLAGTSAAALVLLTFLAAHLIRKGLRPLDRMVEAAADIGAGNLERRIEAARPVGEVGRLAHALNAMLGQLEGAFRQRESSEERLRRFVADASHELRTPIATIRGYAELFRRGADGRPEDLARAMHRIEAEAGRMGSMVDEMLLLARLDQGRPLERTPVDLMALAADAVSDAHAMDPGRVIGLECATPVTVTGDPLRLRQVIGNLLKNVLDHTPPGTPAVVRLGREGGHALLEVADEGPGLSEEQTERVFERFWRGEHRQADGRRLGGSGLGLSIVAAVVASHGGEVRAASTPGAGATFTVRLPL</sequence>
<dbReference type="PANTHER" id="PTHR45436">
    <property type="entry name" value="SENSOR HISTIDINE KINASE YKOH"/>
    <property type="match status" value="1"/>
</dbReference>
<keyword evidence="15" id="KW-1185">Reference proteome</keyword>
<dbReference type="InterPro" id="IPR004358">
    <property type="entry name" value="Sig_transdc_His_kin-like_C"/>
</dbReference>
<dbReference type="RefSeq" id="WP_184960761.1">
    <property type="nucleotide sequence ID" value="NZ_JACHIN010000003.1"/>
</dbReference>
<organism evidence="14 15">
    <name type="scientific">Nonomuraea endophytica</name>
    <dbReference type="NCBI Taxonomy" id="714136"/>
    <lineage>
        <taxon>Bacteria</taxon>
        <taxon>Bacillati</taxon>
        <taxon>Actinomycetota</taxon>
        <taxon>Actinomycetes</taxon>
        <taxon>Streptosporangiales</taxon>
        <taxon>Streptosporangiaceae</taxon>
        <taxon>Nonomuraea</taxon>
    </lineage>
</organism>
<dbReference type="InterPro" id="IPR005467">
    <property type="entry name" value="His_kinase_dom"/>
</dbReference>
<keyword evidence="4" id="KW-0597">Phosphoprotein</keyword>
<evidence type="ECO:0000259" key="13">
    <source>
        <dbReference type="PROSITE" id="PS50885"/>
    </source>
</evidence>
<dbReference type="Pfam" id="PF00512">
    <property type="entry name" value="HisKA"/>
    <property type="match status" value="1"/>
</dbReference>
<comment type="catalytic activity">
    <reaction evidence="1">
        <text>ATP + protein L-histidine = ADP + protein N-phospho-L-histidine.</text>
        <dbReference type="EC" id="2.7.13.3"/>
    </reaction>
</comment>
<dbReference type="InterPro" id="IPR003660">
    <property type="entry name" value="HAMP_dom"/>
</dbReference>
<evidence type="ECO:0000256" key="1">
    <source>
        <dbReference type="ARBA" id="ARBA00000085"/>
    </source>
</evidence>
<evidence type="ECO:0000256" key="9">
    <source>
        <dbReference type="ARBA" id="ARBA00023012"/>
    </source>
</evidence>
<dbReference type="EC" id="2.7.13.3" evidence="3"/>
<keyword evidence="9" id="KW-0902">Two-component regulatory system</keyword>
<dbReference type="Proteomes" id="UP000568380">
    <property type="component" value="Unassembled WGS sequence"/>
</dbReference>
<dbReference type="CDD" id="cd00082">
    <property type="entry name" value="HisKA"/>
    <property type="match status" value="1"/>
</dbReference>
<dbReference type="AlphaFoldDB" id="A0A7W8EF74"/>
<dbReference type="InterPro" id="IPR003594">
    <property type="entry name" value="HATPase_dom"/>
</dbReference>
<feature type="transmembrane region" description="Helical" evidence="11">
    <location>
        <begin position="61"/>
        <end position="84"/>
    </location>
</feature>
<evidence type="ECO:0000313" key="14">
    <source>
        <dbReference type="EMBL" id="MBB5077138.1"/>
    </source>
</evidence>
<proteinExistence type="predicted"/>
<dbReference type="InterPro" id="IPR003661">
    <property type="entry name" value="HisK_dim/P_dom"/>
</dbReference>
<evidence type="ECO:0000256" key="2">
    <source>
        <dbReference type="ARBA" id="ARBA00004236"/>
    </source>
</evidence>
<evidence type="ECO:0000256" key="10">
    <source>
        <dbReference type="ARBA" id="ARBA00023136"/>
    </source>
</evidence>
<reference evidence="14 15" key="1">
    <citation type="submission" date="2020-08" db="EMBL/GenBank/DDBJ databases">
        <title>Genomic Encyclopedia of Type Strains, Phase IV (KMG-IV): sequencing the most valuable type-strain genomes for metagenomic binning, comparative biology and taxonomic classification.</title>
        <authorList>
            <person name="Goeker M."/>
        </authorList>
    </citation>
    <scope>NUCLEOTIDE SEQUENCE [LARGE SCALE GENOMIC DNA]</scope>
    <source>
        <strain evidence="14 15">DSM 45385</strain>
    </source>
</reference>
<dbReference type="SUPFAM" id="SSF158472">
    <property type="entry name" value="HAMP domain-like"/>
    <property type="match status" value="1"/>
</dbReference>
<dbReference type="Gene3D" id="3.30.565.10">
    <property type="entry name" value="Histidine kinase-like ATPase, C-terminal domain"/>
    <property type="match status" value="1"/>
</dbReference>
<dbReference type="InterPro" id="IPR036890">
    <property type="entry name" value="HATPase_C_sf"/>
</dbReference>
<dbReference type="PRINTS" id="PR00344">
    <property type="entry name" value="BCTRLSENSOR"/>
</dbReference>
<gene>
    <name evidence="14" type="ORF">HNR40_002611</name>
</gene>
<keyword evidence="5 14" id="KW-0808">Transferase</keyword>
<evidence type="ECO:0000256" key="11">
    <source>
        <dbReference type="SAM" id="Phobius"/>
    </source>
</evidence>
<dbReference type="SUPFAM" id="SSF55874">
    <property type="entry name" value="ATPase domain of HSP90 chaperone/DNA topoisomerase II/histidine kinase"/>
    <property type="match status" value="1"/>
</dbReference>
<accession>A0A7W8EF74</accession>
<comment type="caution">
    <text evidence="14">The sequence shown here is derived from an EMBL/GenBank/DDBJ whole genome shotgun (WGS) entry which is preliminary data.</text>
</comment>
<dbReference type="FunFam" id="1.10.287.130:FF:000001">
    <property type="entry name" value="Two-component sensor histidine kinase"/>
    <property type="match status" value="1"/>
</dbReference>
<dbReference type="SMART" id="SM00388">
    <property type="entry name" value="HisKA"/>
    <property type="match status" value="1"/>
</dbReference>
<feature type="domain" description="Histidine kinase" evidence="12">
    <location>
        <begin position="153"/>
        <end position="367"/>
    </location>
</feature>
<dbReference type="Pfam" id="PF00672">
    <property type="entry name" value="HAMP"/>
    <property type="match status" value="1"/>
</dbReference>
<name>A0A7W8EF74_9ACTN</name>
<evidence type="ECO:0000313" key="15">
    <source>
        <dbReference type="Proteomes" id="UP000568380"/>
    </source>
</evidence>
<keyword evidence="7 14" id="KW-0418">Kinase</keyword>
<dbReference type="CDD" id="cd00075">
    <property type="entry name" value="HATPase"/>
    <property type="match status" value="1"/>
</dbReference>
<keyword evidence="6 11" id="KW-0812">Transmembrane</keyword>
<feature type="domain" description="HAMP" evidence="13">
    <location>
        <begin position="85"/>
        <end position="138"/>
    </location>
</feature>
<evidence type="ECO:0000256" key="5">
    <source>
        <dbReference type="ARBA" id="ARBA00022679"/>
    </source>
</evidence>
<evidence type="ECO:0000256" key="7">
    <source>
        <dbReference type="ARBA" id="ARBA00022777"/>
    </source>
</evidence>
<dbReference type="Gene3D" id="1.10.287.130">
    <property type="match status" value="1"/>
</dbReference>
<keyword evidence="8 11" id="KW-1133">Transmembrane helix</keyword>
<dbReference type="InterPro" id="IPR036097">
    <property type="entry name" value="HisK_dim/P_sf"/>
</dbReference>
<dbReference type="PROSITE" id="PS50109">
    <property type="entry name" value="HIS_KIN"/>
    <property type="match status" value="1"/>
</dbReference>
<evidence type="ECO:0000256" key="6">
    <source>
        <dbReference type="ARBA" id="ARBA00022692"/>
    </source>
</evidence>
<dbReference type="EMBL" id="JACHIN010000003">
    <property type="protein sequence ID" value="MBB5077138.1"/>
    <property type="molecule type" value="Genomic_DNA"/>
</dbReference>
<dbReference type="GO" id="GO:0000155">
    <property type="term" value="F:phosphorelay sensor kinase activity"/>
    <property type="evidence" value="ECO:0007669"/>
    <property type="project" value="InterPro"/>
</dbReference>
<dbReference type="SMART" id="SM00304">
    <property type="entry name" value="HAMP"/>
    <property type="match status" value="1"/>
</dbReference>
<evidence type="ECO:0000256" key="8">
    <source>
        <dbReference type="ARBA" id="ARBA00022989"/>
    </source>
</evidence>
<evidence type="ECO:0000256" key="3">
    <source>
        <dbReference type="ARBA" id="ARBA00012438"/>
    </source>
</evidence>
<dbReference type="InterPro" id="IPR050428">
    <property type="entry name" value="TCS_sensor_his_kinase"/>
</dbReference>
<protein>
    <recommendedName>
        <fullName evidence="3">histidine kinase</fullName>
        <ecNumber evidence="3">2.7.13.3</ecNumber>
    </recommendedName>
</protein>
<dbReference type="CDD" id="cd06225">
    <property type="entry name" value="HAMP"/>
    <property type="match status" value="1"/>
</dbReference>
<dbReference type="SUPFAM" id="SSF47384">
    <property type="entry name" value="Homodimeric domain of signal transducing histidine kinase"/>
    <property type="match status" value="1"/>
</dbReference>
<dbReference type="GO" id="GO:0005886">
    <property type="term" value="C:plasma membrane"/>
    <property type="evidence" value="ECO:0007669"/>
    <property type="project" value="UniProtKB-SubCell"/>
</dbReference>
<comment type="subcellular location">
    <subcellularLocation>
        <location evidence="2">Cell membrane</location>
    </subcellularLocation>
</comment>